<feature type="region of interest" description="Disordered" evidence="1">
    <location>
        <begin position="100"/>
        <end position="128"/>
    </location>
</feature>
<evidence type="ECO:0000313" key="2">
    <source>
        <dbReference type="EMBL" id="EJK49404.1"/>
    </source>
</evidence>
<accession>K0RAQ5</accession>
<sequence length="128" mass="15049">MPRKKTKKTKLSPAEKKDRIRLRDRARKARKREDPEVRGKENAQQRARREDLTITDTMTLNNNNNHKLSRKRKALIDAKRHEAKSRRKLNEKNELRELFFTRSASRSEAEASLKTLKASHHHSTRSGA</sequence>
<comment type="caution">
    <text evidence="2">The sequence shown here is derived from an EMBL/GenBank/DDBJ whole genome shotgun (WGS) entry which is preliminary data.</text>
</comment>
<feature type="non-terminal residue" evidence="2">
    <location>
        <position position="128"/>
    </location>
</feature>
<feature type="region of interest" description="Disordered" evidence="1">
    <location>
        <begin position="1"/>
        <end position="70"/>
    </location>
</feature>
<feature type="compositionally biased region" description="Basic and acidic residues" evidence="1">
    <location>
        <begin position="100"/>
        <end position="111"/>
    </location>
</feature>
<dbReference type="AlphaFoldDB" id="K0RAQ5"/>
<dbReference type="EMBL" id="AGNL01044837">
    <property type="protein sequence ID" value="EJK49404.1"/>
    <property type="molecule type" value="Genomic_DNA"/>
</dbReference>
<protein>
    <submittedName>
        <fullName evidence="2">Uncharacterized protein</fullName>
    </submittedName>
</protein>
<feature type="compositionally biased region" description="Basic and acidic residues" evidence="1">
    <location>
        <begin position="31"/>
        <end position="52"/>
    </location>
</feature>
<organism evidence="2 3">
    <name type="scientific">Thalassiosira oceanica</name>
    <name type="common">Marine diatom</name>
    <dbReference type="NCBI Taxonomy" id="159749"/>
    <lineage>
        <taxon>Eukaryota</taxon>
        <taxon>Sar</taxon>
        <taxon>Stramenopiles</taxon>
        <taxon>Ochrophyta</taxon>
        <taxon>Bacillariophyta</taxon>
        <taxon>Coscinodiscophyceae</taxon>
        <taxon>Thalassiosirophycidae</taxon>
        <taxon>Thalassiosirales</taxon>
        <taxon>Thalassiosiraceae</taxon>
        <taxon>Thalassiosira</taxon>
    </lineage>
</organism>
<feature type="compositionally biased region" description="Basic and acidic residues" evidence="1">
    <location>
        <begin position="13"/>
        <end position="23"/>
    </location>
</feature>
<dbReference type="Proteomes" id="UP000266841">
    <property type="component" value="Unassembled WGS sequence"/>
</dbReference>
<reference evidence="2 3" key="1">
    <citation type="journal article" date="2012" name="Genome Biol.">
        <title>Genome and low-iron response of an oceanic diatom adapted to chronic iron limitation.</title>
        <authorList>
            <person name="Lommer M."/>
            <person name="Specht M."/>
            <person name="Roy A.S."/>
            <person name="Kraemer L."/>
            <person name="Andreson R."/>
            <person name="Gutowska M.A."/>
            <person name="Wolf J."/>
            <person name="Bergner S.V."/>
            <person name="Schilhabel M.B."/>
            <person name="Klostermeier U.C."/>
            <person name="Beiko R.G."/>
            <person name="Rosenstiel P."/>
            <person name="Hippler M."/>
            <person name="Laroche J."/>
        </authorList>
    </citation>
    <scope>NUCLEOTIDE SEQUENCE [LARGE SCALE GENOMIC DNA]</scope>
    <source>
        <strain evidence="2 3">CCMP1005</strain>
    </source>
</reference>
<gene>
    <name evidence="2" type="ORF">THAOC_31725</name>
</gene>
<feature type="compositionally biased region" description="Polar residues" evidence="1">
    <location>
        <begin position="54"/>
        <end position="66"/>
    </location>
</feature>
<evidence type="ECO:0000313" key="3">
    <source>
        <dbReference type="Proteomes" id="UP000266841"/>
    </source>
</evidence>
<proteinExistence type="predicted"/>
<name>K0RAQ5_THAOC</name>
<evidence type="ECO:0000256" key="1">
    <source>
        <dbReference type="SAM" id="MobiDB-lite"/>
    </source>
</evidence>
<feature type="compositionally biased region" description="Basic residues" evidence="1">
    <location>
        <begin position="1"/>
        <end position="10"/>
    </location>
</feature>
<keyword evidence="3" id="KW-1185">Reference proteome</keyword>
<feature type="compositionally biased region" description="Basic residues" evidence="1">
    <location>
        <begin position="117"/>
        <end position="128"/>
    </location>
</feature>